<dbReference type="GO" id="GO:0005829">
    <property type="term" value="C:cytosol"/>
    <property type="evidence" value="ECO:0007669"/>
    <property type="project" value="GOC"/>
</dbReference>
<dbReference type="InterPro" id="IPR015033">
    <property type="entry name" value="HBS1-like_N"/>
</dbReference>
<dbReference type="GO" id="GO:0005525">
    <property type="term" value="F:GTP binding"/>
    <property type="evidence" value="ECO:0007669"/>
    <property type="project" value="UniProtKB-KW"/>
</dbReference>
<keyword evidence="14" id="KW-1185">Reference proteome</keyword>
<reference evidence="13" key="1">
    <citation type="journal article" date="2020" name="Stud. Mycol.">
        <title>101 Dothideomycetes genomes: a test case for predicting lifestyles and emergence of pathogens.</title>
        <authorList>
            <person name="Haridas S."/>
            <person name="Albert R."/>
            <person name="Binder M."/>
            <person name="Bloem J."/>
            <person name="Labutti K."/>
            <person name="Salamov A."/>
            <person name="Andreopoulos B."/>
            <person name="Baker S."/>
            <person name="Barry K."/>
            <person name="Bills G."/>
            <person name="Bluhm B."/>
            <person name="Cannon C."/>
            <person name="Castanera R."/>
            <person name="Culley D."/>
            <person name="Daum C."/>
            <person name="Ezra D."/>
            <person name="Gonzalez J."/>
            <person name="Henrissat B."/>
            <person name="Kuo A."/>
            <person name="Liang C."/>
            <person name="Lipzen A."/>
            <person name="Lutzoni F."/>
            <person name="Magnuson J."/>
            <person name="Mondo S."/>
            <person name="Nolan M."/>
            <person name="Ohm R."/>
            <person name="Pangilinan J."/>
            <person name="Park H.-J."/>
            <person name="Ramirez L."/>
            <person name="Alfaro M."/>
            <person name="Sun H."/>
            <person name="Tritt A."/>
            <person name="Yoshinaga Y."/>
            <person name="Zwiers L.-H."/>
            <person name="Turgeon B."/>
            <person name="Goodwin S."/>
            <person name="Spatafora J."/>
            <person name="Crous P."/>
            <person name="Grigoriev I."/>
        </authorList>
    </citation>
    <scope>NUCLEOTIDE SEQUENCE</scope>
    <source>
        <strain evidence="13">CBS 113389</strain>
    </source>
</reference>
<dbReference type="NCBIfam" id="TIGR00231">
    <property type="entry name" value="small_GTP"/>
    <property type="match status" value="1"/>
</dbReference>
<dbReference type="Proteomes" id="UP000799767">
    <property type="component" value="Unassembled WGS sequence"/>
</dbReference>
<gene>
    <name evidence="13" type="ORF">BDY17DRAFT_322274</name>
</gene>
<evidence type="ECO:0000259" key="12">
    <source>
        <dbReference type="PROSITE" id="PS51722"/>
    </source>
</evidence>
<organism evidence="13 14">
    <name type="scientific">Neohortaea acidophila</name>
    <dbReference type="NCBI Taxonomy" id="245834"/>
    <lineage>
        <taxon>Eukaryota</taxon>
        <taxon>Fungi</taxon>
        <taxon>Dikarya</taxon>
        <taxon>Ascomycota</taxon>
        <taxon>Pezizomycotina</taxon>
        <taxon>Dothideomycetes</taxon>
        <taxon>Dothideomycetidae</taxon>
        <taxon>Mycosphaerellales</taxon>
        <taxon>Teratosphaeriaceae</taxon>
        <taxon>Neohortaea</taxon>
    </lineage>
</organism>
<keyword evidence="5" id="KW-0251">Elongation factor</keyword>
<protein>
    <recommendedName>
        <fullName evidence="12">Tr-type G domain-containing protein</fullName>
    </recommendedName>
</protein>
<dbReference type="SUPFAM" id="SSF50465">
    <property type="entry name" value="EF-Tu/eEF-1alpha/eIF2-gamma C-terminal domain"/>
    <property type="match status" value="1"/>
</dbReference>
<feature type="compositionally biased region" description="Acidic residues" evidence="11">
    <location>
        <begin position="9"/>
        <end position="27"/>
    </location>
</feature>
<keyword evidence="6" id="KW-0378">Hydrolase</keyword>
<dbReference type="EMBL" id="MU001633">
    <property type="protein sequence ID" value="KAF2485431.1"/>
    <property type="molecule type" value="Genomic_DNA"/>
</dbReference>
<dbReference type="SUPFAM" id="SSF52540">
    <property type="entry name" value="P-loop containing nucleoside triphosphate hydrolases"/>
    <property type="match status" value="1"/>
</dbReference>
<dbReference type="PRINTS" id="PR00315">
    <property type="entry name" value="ELONGATNFCT"/>
</dbReference>
<evidence type="ECO:0000256" key="8">
    <source>
        <dbReference type="ARBA" id="ARBA00022917"/>
    </source>
</evidence>
<evidence type="ECO:0000313" key="13">
    <source>
        <dbReference type="EMBL" id="KAF2485431.1"/>
    </source>
</evidence>
<evidence type="ECO:0000256" key="6">
    <source>
        <dbReference type="ARBA" id="ARBA00022801"/>
    </source>
</evidence>
<keyword evidence="7" id="KW-0810">Translation regulation</keyword>
<name>A0A6A6Q072_9PEZI</name>
<evidence type="ECO:0000256" key="7">
    <source>
        <dbReference type="ARBA" id="ARBA00022845"/>
    </source>
</evidence>
<dbReference type="InterPro" id="IPR050100">
    <property type="entry name" value="TRAFAC_GTPase_members"/>
</dbReference>
<comment type="catalytic activity">
    <reaction evidence="10">
        <text>GTP + H2O = GDP + phosphate + H(+)</text>
        <dbReference type="Rhea" id="RHEA:19669"/>
        <dbReference type="ChEBI" id="CHEBI:15377"/>
        <dbReference type="ChEBI" id="CHEBI:15378"/>
        <dbReference type="ChEBI" id="CHEBI:37565"/>
        <dbReference type="ChEBI" id="CHEBI:43474"/>
        <dbReference type="ChEBI" id="CHEBI:58189"/>
    </reaction>
    <physiologicalReaction direction="left-to-right" evidence="10">
        <dbReference type="Rhea" id="RHEA:19670"/>
    </physiologicalReaction>
</comment>
<dbReference type="GO" id="GO:0002184">
    <property type="term" value="P:cytoplasmic translational termination"/>
    <property type="evidence" value="ECO:0007669"/>
    <property type="project" value="UniProtKB-ARBA"/>
</dbReference>
<feature type="compositionally biased region" description="Basic and acidic residues" evidence="11">
    <location>
        <begin position="85"/>
        <end position="97"/>
    </location>
</feature>
<evidence type="ECO:0000256" key="9">
    <source>
        <dbReference type="ARBA" id="ARBA00023134"/>
    </source>
</evidence>
<evidence type="ECO:0000313" key="14">
    <source>
        <dbReference type="Proteomes" id="UP000799767"/>
    </source>
</evidence>
<dbReference type="FunFam" id="2.40.30.10:FF:000020">
    <property type="entry name" value="Translation elongation factor EF-1"/>
    <property type="match status" value="1"/>
</dbReference>
<feature type="region of interest" description="Disordered" evidence="11">
    <location>
        <begin position="1"/>
        <end position="31"/>
    </location>
</feature>
<feature type="region of interest" description="Disordered" evidence="11">
    <location>
        <begin position="78"/>
        <end position="101"/>
    </location>
</feature>
<dbReference type="InterPro" id="IPR005225">
    <property type="entry name" value="Small_GTP-bd"/>
</dbReference>
<dbReference type="GO" id="GO:0003924">
    <property type="term" value="F:GTPase activity"/>
    <property type="evidence" value="ECO:0007669"/>
    <property type="project" value="InterPro"/>
</dbReference>
<evidence type="ECO:0000256" key="1">
    <source>
        <dbReference type="ARBA" id="ARBA00004496"/>
    </source>
</evidence>
<dbReference type="AlphaFoldDB" id="A0A6A6Q072"/>
<dbReference type="GeneID" id="54477783"/>
<comment type="subcellular location">
    <subcellularLocation>
        <location evidence="1">Cytoplasm</location>
    </subcellularLocation>
</comment>
<evidence type="ECO:0000256" key="2">
    <source>
        <dbReference type="ARBA" id="ARBA00007249"/>
    </source>
</evidence>
<feature type="domain" description="Tr-type G" evidence="12">
    <location>
        <begin position="321"/>
        <end position="544"/>
    </location>
</feature>
<evidence type="ECO:0000256" key="4">
    <source>
        <dbReference type="ARBA" id="ARBA00022741"/>
    </source>
</evidence>
<dbReference type="SUPFAM" id="SSF50447">
    <property type="entry name" value="Translation proteins"/>
    <property type="match status" value="1"/>
</dbReference>
<keyword evidence="9" id="KW-0342">GTP-binding</keyword>
<dbReference type="Pfam" id="PF00009">
    <property type="entry name" value="GTP_EFTU"/>
    <property type="match status" value="1"/>
</dbReference>
<feature type="region of interest" description="Disordered" evidence="11">
    <location>
        <begin position="176"/>
        <end position="236"/>
    </location>
</feature>
<feature type="compositionally biased region" description="Polar residues" evidence="11">
    <location>
        <begin position="227"/>
        <end position="236"/>
    </location>
</feature>
<proteinExistence type="inferred from homology"/>
<evidence type="ECO:0000256" key="10">
    <source>
        <dbReference type="ARBA" id="ARBA00049117"/>
    </source>
</evidence>
<sequence length="740" mass="80352">MHRVKKVEYEDDDLYSGEEEEADAEYTAEDRDNFATLTPVVRAELEEARLHASDREIEEALWHYYWDVSKSVAYLKNTRTPRPAQRTEKKEQPKSKFDQAVQKSAEKADWFRGIPWSDLPPAQLGLIVPCEPVTHRPMMLGGSSKLAKLAEERRKKAAAAQSAQATPDKALASLERLGRPREANENEAPLSRPDTKKYPLRKRKESSPPPREPSPTPQTPPAEVQPSLRTSPTAFGRVLSTNPAAVRINNAAALDEMLDPFADPSPDDAVLRITKAKNTSNELANKTKDLSLEQHAPSQANVKSKGLDVLKIWTEEKPKRKPSAAFVVIGHVDHGKSTLMGRLLLDTGAVSQRDIDRYKKQATELGKASFALAWVMDTGSEERERGVTVDIAQFHFSTDHVDFTILDAPGHRDFIPNMIAGASMADLAVLVIDANHLESGIKGQTGEHIVLAKACGVSRIVVAVNKLDATNPPWSEAVLQDVVASITPLLTASGYKPENVRFVPCSGLNGQNVVKAMSKKGDASWVAEGYRTLLEELESCVAPHDTEEMVRAPLRMQIADVFRGSVTNPLSIAGRITSGHVQTGDTVLLQPSNERAMVRGIEVGGNGQEWAVAGQICTLHLTEVDQQHLRAGDCVCDAKNPTPAAKNFVVQLTALDSILPQAVDVHVGRLHAAGSITALISTIDDAGEVERKKPRVVKAGQKATARLVLDAGAALEAGTRLIIRANGSTIAVGEIIRAGG</sequence>
<dbReference type="PANTHER" id="PTHR23115">
    <property type="entry name" value="TRANSLATION FACTOR"/>
    <property type="match status" value="1"/>
</dbReference>
<dbReference type="Pfam" id="PF08938">
    <property type="entry name" value="HBS1_N"/>
    <property type="match status" value="1"/>
</dbReference>
<dbReference type="InterPro" id="IPR000795">
    <property type="entry name" value="T_Tr_GTP-bd_dom"/>
</dbReference>
<dbReference type="InterPro" id="IPR027417">
    <property type="entry name" value="P-loop_NTPase"/>
</dbReference>
<dbReference type="Gene3D" id="3.40.50.300">
    <property type="entry name" value="P-loop containing nucleotide triphosphate hydrolases"/>
    <property type="match status" value="1"/>
</dbReference>
<accession>A0A6A6Q072</accession>
<dbReference type="OrthoDB" id="342024at2759"/>
<evidence type="ECO:0000256" key="5">
    <source>
        <dbReference type="ARBA" id="ARBA00022768"/>
    </source>
</evidence>
<dbReference type="InterPro" id="IPR031157">
    <property type="entry name" value="G_TR_CS"/>
</dbReference>
<evidence type="ECO:0000256" key="11">
    <source>
        <dbReference type="SAM" id="MobiDB-lite"/>
    </source>
</evidence>
<dbReference type="GO" id="GO:0003746">
    <property type="term" value="F:translation elongation factor activity"/>
    <property type="evidence" value="ECO:0007669"/>
    <property type="project" value="UniProtKB-KW"/>
</dbReference>
<dbReference type="Pfam" id="PF03143">
    <property type="entry name" value="GTP_EFTU_D3"/>
    <property type="match status" value="1"/>
</dbReference>
<dbReference type="InterPro" id="IPR009000">
    <property type="entry name" value="Transl_B-barrel_sf"/>
</dbReference>
<dbReference type="Gene3D" id="2.40.30.10">
    <property type="entry name" value="Translation factors"/>
    <property type="match status" value="2"/>
</dbReference>
<evidence type="ECO:0000256" key="3">
    <source>
        <dbReference type="ARBA" id="ARBA00022490"/>
    </source>
</evidence>
<dbReference type="RefSeq" id="XP_033592000.1">
    <property type="nucleotide sequence ID" value="XM_033736781.1"/>
</dbReference>
<dbReference type="CDD" id="cd16267">
    <property type="entry name" value="HBS1-like_II"/>
    <property type="match status" value="1"/>
</dbReference>
<dbReference type="PROSITE" id="PS00301">
    <property type="entry name" value="G_TR_1"/>
    <property type="match status" value="1"/>
</dbReference>
<dbReference type="CDD" id="cd01883">
    <property type="entry name" value="EF1_alpha"/>
    <property type="match status" value="1"/>
</dbReference>
<dbReference type="GO" id="GO:0006417">
    <property type="term" value="P:regulation of translation"/>
    <property type="evidence" value="ECO:0007669"/>
    <property type="project" value="UniProtKB-KW"/>
</dbReference>
<keyword evidence="4" id="KW-0547">Nucleotide-binding</keyword>
<keyword evidence="3" id="KW-0963">Cytoplasm</keyword>
<comment type="similarity">
    <text evidence="2">Belongs to the TRAFAC class translation factor GTPase superfamily. Classic translation factor GTPase family. EF-Tu/EF-1A subfamily.</text>
</comment>
<dbReference type="InterPro" id="IPR004160">
    <property type="entry name" value="Transl_elong_EFTu/EF1A_C"/>
</dbReference>
<dbReference type="PROSITE" id="PS51722">
    <property type="entry name" value="G_TR_2"/>
    <property type="match status" value="1"/>
</dbReference>
<dbReference type="InterPro" id="IPR009001">
    <property type="entry name" value="Transl_elong_EF1A/Init_IF2_C"/>
</dbReference>
<feature type="compositionally biased region" description="Pro residues" evidence="11">
    <location>
        <begin position="207"/>
        <end position="220"/>
    </location>
</feature>
<keyword evidence="8" id="KW-0648">Protein biosynthesis</keyword>